<reference evidence="1 2" key="1">
    <citation type="submission" date="2018-03" db="EMBL/GenBank/DDBJ databases">
        <title>Defining the species Micromonospora saelicesensis and Micromonospora noduli under the framework of genomics.</title>
        <authorList>
            <person name="Riesco R."/>
            <person name="Trujillo M.E."/>
        </authorList>
    </citation>
    <scope>NUCLEOTIDE SEQUENCE [LARGE SCALE GENOMIC DNA]</scope>
    <source>
        <strain evidence="1 2">PSN13</strain>
    </source>
</reference>
<dbReference type="RefSeq" id="WP_112678843.1">
    <property type="nucleotide sequence ID" value="NZ_PYAG01000041.1"/>
</dbReference>
<sequence>MPGSTSIYGFRYLEPEDPPDIAGGLQNLGQDVEDELALRAPSVNTAALSSLYTLTDTVSNLPGCVINVTTPRAGAVALITWTADCVLTTAGSASLTAVTNVSIDNVDQPYPQPVWGPGNQAVQANTRGTVSAAMLATLGAGAHAFRLRGAASSSTGQIKLNALLTQLSVLILP</sequence>
<gene>
    <name evidence="1" type="ORF">PSN13_06489</name>
</gene>
<proteinExistence type="predicted"/>
<evidence type="ECO:0000313" key="2">
    <source>
        <dbReference type="Proteomes" id="UP000249419"/>
    </source>
</evidence>
<protein>
    <submittedName>
        <fullName evidence="1">Uncharacterized protein</fullName>
    </submittedName>
</protein>
<organism evidence="1 2">
    <name type="scientific">Micromonospora saelicesensis</name>
    <dbReference type="NCBI Taxonomy" id="285676"/>
    <lineage>
        <taxon>Bacteria</taxon>
        <taxon>Bacillati</taxon>
        <taxon>Actinomycetota</taxon>
        <taxon>Actinomycetes</taxon>
        <taxon>Micromonosporales</taxon>
        <taxon>Micromonosporaceae</taxon>
        <taxon>Micromonospora</taxon>
    </lineage>
</organism>
<accession>A0A328NIJ0</accession>
<name>A0A328NIJ0_9ACTN</name>
<dbReference type="AlphaFoldDB" id="A0A328NIJ0"/>
<dbReference type="Proteomes" id="UP000249419">
    <property type="component" value="Unassembled WGS sequence"/>
</dbReference>
<comment type="caution">
    <text evidence="1">The sequence shown here is derived from an EMBL/GenBank/DDBJ whole genome shotgun (WGS) entry which is preliminary data.</text>
</comment>
<dbReference type="EMBL" id="PYAG01000041">
    <property type="protein sequence ID" value="RAO26461.1"/>
    <property type="molecule type" value="Genomic_DNA"/>
</dbReference>
<evidence type="ECO:0000313" key="1">
    <source>
        <dbReference type="EMBL" id="RAO26461.1"/>
    </source>
</evidence>